<dbReference type="Pfam" id="PF13765">
    <property type="entry name" value="PRY"/>
    <property type="match status" value="1"/>
</dbReference>
<dbReference type="OMA" id="NCETHIY"/>
<name>A0A8C4R818_EPTBU</name>
<dbReference type="InterPro" id="IPR003879">
    <property type="entry name" value="Butyrophylin_SPRY"/>
</dbReference>
<evidence type="ECO:0000259" key="4">
    <source>
        <dbReference type="PROSITE" id="PS50188"/>
    </source>
</evidence>
<evidence type="ECO:0000256" key="2">
    <source>
        <dbReference type="ARBA" id="ARBA00022771"/>
    </source>
</evidence>
<keyword evidence="6" id="KW-1185">Reference proteome</keyword>
<dbReference type="PRINTS" id="PR01407">
    <property type="entry name" value="BUTYPHLNCDUF"/>
</dbReference>
<dbReference type="Proteomes" id="UP000694388">
    <property type="component" value="Unplaced"/>
</dbReference>
<protein>
    <recommendedName>
        <fullName evidence="4">B30.2/SPRY domain-containing protein</fullName>
    </recommendedName>
</protein>
<dbReference type="AlphaFoldDB" id="A0A8C4R818"/>
<keyword evidence="3" id="KW-0862">Zinc</keyword>
<evidence type="ECO:0000313" key="5">
    <source>
        <dbReference type="Ensembl" id="ENSEBUP00000025716.1"/>
    </source>
</evidence>
<evidence type="ECO:0000256" key="1">
    <source>
        <dbReference type="ARBA" id="ARBA00022723"/>
    </source>
</evidence>
<dbReference type="SMART" id="SM00589">
    <property type="entry name" value="PRY"/>
    <property type="match status" value="1"/>
</dbReference>
<dbReference type="GeneTree" id="ENSGT01030000234583"/>
<dbReference type="PANTHER" id="PTHR25465">
    <property type="entry name" value="B-BOX DOMAIN CONTAINING"/>
    <property type="match status" value="1"/>
</dbReference>
<dbReference type="PANTHER" id="PTHR25465:SF14">
    <property type="entry name" value="E3 UBIQUITIN-PROTEIN LIGASE TRIM65"/>
    <property type="match status" value="1"/>
</dbReference>
<evidence type="ECO:0000313" key="6">
    <source>
        <dbReference type="Proteomes" id="UP000694388"/>
    </source>
</evidence>
<dbReference type="InterPro" id="IPR051051">
    <property type="entry name" value="E3_ubiq-ligase_TRIM/RNF"/>
</dbReference>
<evidence type="ECO:0000256" key="3">
    <source>
        <dbReference type="ARBA" id="ARBA00022833"/>
    </source>
</evidence>
<keyword evidence="1" id="KW-0479">Metal-binding</keyword>
<dbReference type="GO" id="GO:0008270">
    <property type="term" value="F:zinc ion binding"/>
    <property type="evidence" value="ECO:0007669"/>
    <property type="project" value="UniProtKB-KW"/>
</dbReference>
<dbReference type="InterPro" id="IPR003877">
    <property type="entry name" value="SPRY_dom"/>
</dbReference>
<dbReference type="Ensembl" id="ENSEBUT00000026292.1">
    <property type="protein sequence ID" value="ENSEBUP00000025716.1"/>
    <property type="gene ID" value="ENSEBUG00000015843.1"/>
</dbReference>
<accession>A0A8C4R818</accession>
<keyword evidence="2" id="KW-0863">Zinc-finger</keyword>
<dbReference type="InterPro" id="IPR001870">
    <property type="entry name" value="B30.2/SPRY"/>
</dbReference>
<dbReference type="PROSITE" id="PS50188">
    <property type="entry name" value="B302_SPRY"/>
    <property type="match status" value="1"/>
</dbReference>
<organism evidence="5 6">
    <name type="scientific">Eptatretus burgeri</name>
    <name type="common">Inshore hagfish</name>
    <dbReference type="NCBI Taxonomy" id="7764"/>
    <lineage>
        <taxon>Eukaryota</taxon>
        <taxon>Metazoa</taxon>
        <taxon>Chordata</taxon>
        <taxon>Craniata</taxon>
        <taxon>Vertebrata</taxon>
        <taxon>Cyclostomata</taxon>
        <taxon>Myxini</taxon>
        <taxon>Myxiniformes</taxon>
        <taxon>Myxinidae</taxon>
        <taxon>Eptatretinae</taxon>
        <taxon>Eptatretus</taxon>
    </lineage>
</organism>
<sequence length="213" mass="24090">MFPVPDPLSFSYIFIPVLLCVFFSLQHNLKLHEFPSACISYGQTPSLDPNSAHPRIKISSDLRTATRTETDQPYPEHSDRFDVWYQVLSSESFSSGRHYWEVDVSSSGFCRIGICLKSMGRKGGGEECWLGGNPESWCLRKYFNEYSAWHNDHCTDLSVPGDPERFGFLLDCEAGELKCFVDSQVLHVFTRNFMVPVKPAIGAYGGSVQFCSF</sequence>
<dbReference type="SMART" id="SM00449">
    <property type="entry name" value="SPRY"/>
    <property type="match status" value="1"/>
</dbReference>
<dbReference type="InterPro" id="IPR006574">
    <property type="entry name" value="PRY"/>
</dbReference>
<dbReference type="InterPro" id="IPR013320">
    <property type="entry name" value="ConA-like_dom_sf"/>
</dbReference>
<proteinExistence type="predicted"/>
<dbReference type="GO" id="GO:0005737">
    <property type="term" value="C:cytoplasm"/>
    <property type="evidence" value="ECO:0007669"/>
    <property type="project" value="UniProtKB-ARBA"/>
</dbReference>
<dbReference type="InterPro" id="IPR043136">
    <property type="entry name" value="B30.2/SPRY_sf"/>
</dbReference>
<dbReference type="Gene3D" id="2.60.120.920">
    <property type="match status" value="1"/>
</dbReference>
<dbReference type="SUPFAM" id="SSF49899">
    <property type="entry name" value="Concanavalin A-like lectins/glucanases"/>
    <property type="match status" value="1"/>
</dbReference>
<dbReference type="Pfam" id="PF00622">
    <property type="entry name" value="SPRY"/>
    <property type="match status" value="1"/>
</dbReference>
<reference evidence="5" key="1">
    <citation type="submission" date="2025-08" db="UniProtKB">
        <authorList>
            <consortium name="Ensembl"/>
        </authorList>
    </citation>
    <scope>IDENTIFICATION</scope>
</reference>
<feature type="domain" description="B30.2/SPRY" evidence="4">
    <location>
        <begin position="24"/>
        <end position="213"/>
    </location>
</feature>
<reference evidence="5" key="2">
    <citation type="submission" date="2025-09" db="UniProtKB">
        <authorList>
            <consortium name="Ensembl"/>
        </authorList>
    </citation>
    <scope>IDENTIFICATION</scope>
</reference>